<accession>A0ABQ1M7S1</accession>
<dbReference type="EMBL" id="BMFD01000004">
    <property type="protein sequence ID" value="GGC36159.1"/>
    <property type="molecule type" value="Genomic_DNA"/>
</dbReference>
<sequence length="247" mass="28615">MGSKNLKVSIEKPCDKKWDSFSVNENGGYCSKCRTTVIDFTNYSNTEILHYLKSNNHKVCGKLKKDQNQIQPTLARKFQSNIAFKIIASLFLFTGSEKIIAKNQFSQEKNIITNQATQKTAKLEFQIIKNDSTKNFIQGKILDSQSKMELPGATILIRKTVIGTVTNKKGEFKLVIPEDEAKKNIELRVSFIGYETIFLKLKKDQLPVFQDFELKESNEVLIGEIIITKNRNKWWQFWKKKYKPLKY</sequence>
<dbReference type="Pfam" id="PF13715">
    <property type="entry name" value="CarbopepD_reg_2"/>
    <property type="match status" value="1"/>
</dbReference>
<keyword evidence="2" id="KW-1185">Reference proteome</keyword>
<comment type="caution">
    <text evidence="1">The sequence shown here is derived from an EMBL/GenBank/DDBJ whole genome shotgun (WGS) entry which is preliminary data.</text>
</comment>
<gene>
    <name evidence="1" type="ORF">GCM10010993_13790</name>
</gene>
<dbReference type="Gene3D" id="2.60.40.1120">
    <property type="entry name" value="Carboxypeptidase-like, regulatory domain"/>
    <property type="match status" value="1"/>
</dbReference>
<protein>
    <recommendedName>
        <fullName evidence="3">CarboxypepD_reg-like domain-containing protein</fullName>
    </recommendedName>
</protein>
<evidence type="ECO:0008006" key="3">
    <source>
        <dbReference type="Google" id="ProtNLM"/>
    </source>
</evidence>
<evidence type="ECO:0000313" key="2">
    <source>
        <dbReference type="Proteomes" id="UP000635885"/>
    </source>
</evidence>
<organism evidence="1 2">
    <name type="scientific">Belliella aquatica</name>
    <dbReference type="NCBI Taxonomy" id="1323734"/>
    <lineage>
        <taxon>Bacteria</taxon>
        <taxon>Pseudomonadati</taxon>
        <taxon>Bacteroidota</taxon>
        <taxon>Cytophagia</taxon>
        <taxon>Cytophagales</taxon>
        <taxon>Cyclobacteriaceae</taxon>
        <taxon>Belliella</taxon>
    </lineage>
</organism>
<dbReference type="RefSeq" id="WP_188441099.1">
    <property type="nucleotide sequence ID" value="NZ_BMFD01000004.1"/>
</dbReference>
<dbReference type="SUPFAM" id="SSF49464">
    <property type="entry name" value="Carboxypeptidase regulatory domain-like"/>
    <property type="match status" value="1"/>
</dbReference>
<dbReference type="InterPro" id="IPR008969">
    <property type="entry name" value="CarboxyPept-like_regulatory"/>
</dbReference>
<name>A0ABQ1M7S1_9BACT</name>
<proteinExistence type="predicted"/>
<evidence type="ECO:0000313" key="1">
    <source>
        <dbReference type="EMBL" id="GGC36159.1"/>
    </source>
</evidence>
<dbReference type="Proteomes" id="UP000635885">
    <property type="component" value="Unassembled WGS sequence"/>
</dbReference>
<reference evidence="2" key="1">
    <citation type="journal article" date="2019" name="Int. J. Syst. Evol. Microbiol.">
        <title>The Global Catalogue of Microorganisms (GCM) 10K type strain sequencing project: providing services to taxonomists for standard genome sequencing and annotation.</title>
        <authorList>
            <consortium name="The Broad Institute Genomics Platform"/>
            <consortium name="The Broad Institute Genome Sequencing Center for Infectious Disease"/>
            <person name="Wu L."/>
            <person name="Ma J."/>
        </authorList>
    </citation>
    <scope>NUCLEOTIDE SEQUENCE [LARGE SCALE GENOMIC DNA]</scope>
    <source>
        <strain evidence="2">CGMCC 1.12479</strain>
    </source>
</reference>